<evidence type="ECO:0000259" key="2">
    <source>
        <dbReference type="Pfam" id="PF00534"/>
    </source>
</evidence>
<evidence type="ECO:0000256" key="1">
    <source>
        <dbReference type="ARBA" id="ARBA00022679"/>
    </source>
</evidence>
<dbReference type="EMBL" id="LAZR01000521">
    <property type="protein sequence ID" value="KKN65555.1"/>
    <property type="molecule type" value="Genomic_DNA"/>
</dbReference>
<dbReference type="InterPro" id="IPR001296">
    <property type="entry name" value="Glyco_trans_1"/>
</dbReference>
<dbReference type="AlphaFoldDB" id="A0A0F9S9I3"/>
<reference evidence="3" key="1">
    <citation type="journal article" date="2015" name="Nature">
        <title>Complex archaea that bridge the gap between prokaryotes and eukaryotes.</title>
        <authorList>
            <person name="Spang A."/>
            <person name="Saw J.H."/>
            <person name="Jorgensen S.L."/>
            <person name="Zaremba-Niedzwiedzka K."/>
            <person name="Martijn J."/>
            <person name="Lind A.E."/>
            <person name="van Eijk R."/>
            <person name="Schleper C."/>
            <person name="Guy L."/>
            <person name="Ettema T.J."/>
        </authorList>
    </citation>
    <scope>NUCLEOTIDE SEQUENCE</scope>
</reference>
<dbReference type="PANTHER" id="PTHR46401:SF2">
    <property type="entry name" value="GLYCOSYLTRANSFERASE WBBK-RELATED"/>
    <property type="match status" value="1"/>
</dbReference>
<feature type="domain" description="Glycosyl transferase family 1" evidence="2">
    <location>
        <begin position="214"/>
        <end position="363"/>
    </location>
</feature>
<sequence>MKNSKYKIAYLSFFDPNDKKSNSGIQYYMQTALHDNGNLVDLYWASGVLVRCGLKILHRIYSLSHNNAKEFYSWTPLYKFLGLYFSIRLFFSFKKYDFIFTSRGSHLIPYLKSKLPLIYTSDITFDLMVKYYNGFDNVSAKMKEEGDFKEHSTIQRSSLCIYPSKWAADSAIDYYNAEPNRVVVIPSGANFDINDIPASHIISANRSSKSICNILFVGRDWSVKGGDIAFNTVKILNEQGIRSTLTVIGCKPPFNDYPSWFKVIPNLDKNISEQNQVLSNYFVNSHIFLLPTRHEAFGLVFAEACAYGLPVMGTDTGGVPTIVVNDHNGYLFDLTDEAVVYADRIANIWKDETTYARLSHNARMHYEKVLNWKAWGERFQNEIQRVI</sequence>
<protein>
    <recommendedName>
        <fullName evidence="2">Glycosyl transferase family 1 domain-containing protein</fullName>
    </recommendedName>
</protein>
<dbReference type="GO" id="GO:0009103">
    <property type="term" value="P:lipopolysaccharide biosynthetic process"/>
    <property type="evidence" value="ECO:0007669"/>
    <property type="project" value="TreeGrafter"/>
</dbReference>
<dbReference type="Pfam" id="PF00534">
    <property type="entry name" value="Glycos_transf_1"/>
    <property type="match status" value="1"/>
</dbReference>
<name>A0A0F9S9I3_9ZZZZ</name>
<proteinExistence type="predicted"/>
<comment type="caution">
    <text evidence="3">The sequence shown here is derived from an EMBL/GenBank/DDBJ whole genome shotgun (WGS) entry which is preliminary data.</text>
</comment>
<dbReference type="PANTHER" id="PTHR46401">
    <property type="entry name" value="GLYCOSYLTRANSFERASE WBBK-RELATED"/>
    <property type="match status" value="1"/>
</dbReference>
<dbReference type="GO" id="GO:0016757">
    <property type="term" value="F:glycosyltransferase activity"/>
    <property type="evidence" value="ECO:0007669"/>
    <property type="project" value="InterPro"/>
</dbReference>
<dbReference type="Gene3D" id="3.40.50.2000">
    <property type="entry name" value="Glycogen Phosphorylase B"/>
    <property type="match status" value="2"/>
</dbReference>
<gene>
    <name evidence="3" type="ORF">LCGC14_0480280</name>
</gene>
<accession>A0A0F9S9I3</accession>
<evidence type="ECO:0000313" key="3">
    <source>
        <dbReference type="EMBL" id="KKN65555.1"/>
    </source>
</evidence>
<organism evidence="3">
    <name type="scientific">marine sediment metagenome</name>
    <dbReference type="NCBI Taxonomy" id="412755"/>
    <lineage>
        <taxon>unclassified sequences</taxon>
        <taxon>metagenomes</taxon>
        <taxon>ecological metagenomes</taxon>
    </lineage>
</organism>
<dbReference type="SUPFAM" id="SSF53756">
    <property type="entry name" value="UDP-Glycosyltransferase/glycogen phosphorylase"/>
    <property type="match status" value="1"/>
</dbReference>
<keyword evidence="1" id="KW-0808">Transferase</keyword>
<dbReference type="CDD" id="cd03801">
    <property type="entry name" value="GT4_PimA-like"/>
    <property type="match status" value="1"/>
</dbReference>